<dbReference type="Gene3D" id="3.30.2090.10">
    <property type="entry name" value="Multidrug efflux transporter AcrB TolC docking domain, DN and DC subdomains"/>
    <property type="match status" value="2"/>
</dbReference>
<feature type="transmembrane region" description="Helical" evidence="1">
    <location>
        <begin position="351"/>
        <end position="371"/>
    </location>
</feature>
<dbReference type="EMBL" id="AZJI01000004">
    <property type="protein sequence ID" value="ETD23972.1"/>
    <property type="molecule type" value="Genomic_DNA"/>
</dbReference>
<accession>V8CA80</accession>
<evidence type="ECO:0000256" key="1">
    <source>
        <dbReference type="SAM" id="Phobius"/>
    </source>
</evidence>
<organism evidence="2 3">
    <name type="scientific">Helicobacter macacae MIT 99-5501</name>
    <dbReference type="NCBI Taxonomy" id="1357400"/>
    <lineage>
        <taxon>Bacteria</taxon>
        <taxon>Pseudomonadati</taxon>
        <taxon>Campylobacterota</taxon>
        <taxon>Epsilonproteobacteria</taxon>
        <taxon>Campylobacterales</taxon>
        <taxon>Helicobacteraceae</taxon>
        <taxon>Helicobacter</taxon>
    </lineage>
</organism>
<protein>
    <recommendedName>
        <fullName evidence="4">SSD domain-containing protein</fullName>
    </recommendedName>
</protein>
<dbReference type="STRING" id="1357400.HMPREF2086_00718"/>
<feature type="transmembrane region" description="Helical" evidence="1">
    <location>
        <begin position="453"/>
        <end position="476"/>
    </location>
</feature>
<dbReference type="GO" id="GO:0042910">
    <property type="term" value="F:xenobiotic transmembrane transporter activity"/>
    <property type="evidence" value="ECO:0007669"/>
    <property type="project" value="TreeGrafter"/>
</dbReference>
<keyword evidence="3" id="KW-1185">Reference proteome</keyword>
<dbReference type="RefSeq" id="WP_023927443.1">
    <property type="nucleotide sequence ID" value="NZ_KI669454.1"/>
</dbReference>
<keyword evidence="1" id="KW-0812">Transmembrane</keyword>
<dbReference type="Pfam" id="PF00873">
    <property type="entry name" value="ACR_tran"/>
    <property type="match status" value="1"/>
</dbReference>
<dbReference type="AlphaFoldDB" id="V8CA80"/>
<feature type="transmembrane region" description="Helical" evidence="1">
    <location>
        <begin position="377"/>
        <end position="402"/>
    </location>
</feature>
<proteinExistence type="predicted"/>
<feature type="transmembrane region" description="Helical" evidence="1">
    <location>
        <begin position="905"/>
        <end position="928"/>
    </location>
</feature>
<dbReference type="InterPro" id="IPR001036">
    <property type="entry name" value="Acrflvin-R"/>
</dbReference>
<sequence length="1028" mass="113143">MYKFAINRPISTIMFSLGIMFFGFLGLKKIPVALWPNIDFPIVLISTVYPGASATTIESKVTDKVEEQVLGIDGIKNVTSISVRNTSLVIVQFQLEKPISEAVNDVINKVSSVYFTDADIRKPSIDKIDTNGQAIISLFVSSATHSAPEIMKHTDTIIKPQLQKIAGVGGVQLNGYRERHIRVYPDPTLMAKYDITYSQISQKLGGENVEIDGGKIINATQQFSITTDGNSPSVEKVGNIRLNDNVLLSDIAVIEDGLEEYNTYAAFNGEGGVIMEVQKIAGSNDIAIADGVKKALPIIESVSEGYNIRPFLDTTEFIKESIHDIEFDLILGGILAVLVVFVFLRNVTITLVSAISLPISVLGTFALVQAMGFSLNMLTMMAITLSIGIIIDDAIVVIENIYKKLEEGKQKREAAYEGVREIAFAIFAISAMLLSVFVPVGNMSGIIGKFFQSFGITVALAIGISYVVVMTVIPMVSSLIASPKQSAFYANTEPYFVRLQEMYAGTLKSVLSQKFLVSLAVLGIFIASLFLAGKLGMEFMLKEDRSQVYFWVQTQPGISIYEMRAKTEALQKEINKDTQNVEYTTIQVAYGKTQNTHKSKIYVKLHDRDKRNIDQFVWMREMGKRLYSLKESSGLTITPAEVPLMGGGDNSALQVAIYAPEQRLVDESASKLKQLLLHDERLKGKLVDYHENQSDWQPEYRLKVLRANANEYGVSAKDIGNAISAAFSGETQVAYYKENGKEYKITLRVPDERRASVNDIKRIQIPNKNGDMMFLEGLVEIEEGKTPTTINRYNRQRSIMLYANTATKPNGKKYPLSEVLETIEKTKGEWLSQGATYSLSGEAENLAETGAAFGIAVATAFVLIYLILAALYESILEPIIIMVTMPLSFSGAFFALGIVGQPLSMFSLLGLILLIGMVGKNATLLIDVANEKREEGYGIKDAILIAGELRLRPILMTTIAMVFGMLPLALATGEGSSMKSAIGICMIGGLIISMLLSLLIVPVFYMILAPIDDKIKRFYRVAKSQRLA</sequence>
<dbReference type="Gene3D" id="1.20.1640.10">
    <property type="entry name" value="Multidrug efflux transporter AcrB transmembrane domain"/>
    <property type="match status" value="2"/>
</dbReference>
<dbReference type="InterPro" id="IPR027463">
    <property type="entry name" value="AcrB_DN_DC_subdom"/>
</dbReference>
<reference evidence="2 3" key="1">
    <citation type="journal article" date="2014" name="Genome Announc.">
        <title>Draft genome sequences of six enterohepatic helicobacter species isolated from humans and one from rhesus macaques.</title>
        <authorList>
            <person name="Shen Z."/>
            <person name="Sheh A."/>
            <person name="Young S.K."/>
            <person name="Abouelliel A."/>
            <person name="Ward D.V."/>
            <person name="Earl A.M."/>
            <person name="Fox J.G."/>
        </authorList>
    </citation>
    <scope>NUCLEOTIDE SEQUENCE [LARGE SCALE GENOMIC DNA]</scope>
    <source>
        <strain evidence="2 3">MIT 99-5501</strain>
    </source>
</reference>
<evidence type="ECO:0000313" key="3">
    <source>
        <dbReference type="Proteomes" id="UP000018731"/>
    </source>
</evidence>
<dbReference type="GO" id="GO:0005886">
    <property type="term" value="C:plasma membrane"/>
    <property type="evidence" value="ECO:0007669"/>
    <property type="project" value="TreeGrafter"/>
</dbReference>
<dbReference type="PATRIC" id="fig|1357400.3.peg.991"/>
<dbReference type="Gene3D" id="3.30.70.1320">
    <property type="entry name" value="Multidrug efflux transporter AcrB pore domain like"/>
    <property type="match status" value="1"/>
</dbReference>
<feature type="transmembrane region" description="Helical" evidence="1">
    <location>
        <begin position="515"/>
        <end position="537"/>
    </location>
</feature>
<comment type="caution">
    <text evidence="2">The sequence shown here is derived from an EMBL/GenBank/DDBJ whole genome shotgun (WGS) entry which is preliminary data.</text>
</comment>
<dbReference type="PANTHER" id="PTHR32063:SF0">
    <property type="entry name" value="SWARMING MOTILITY PROTEIN SWRC"/>
    <property type="match status" value="1"/>
</dbReference>
<name>V8CA80_9HELI</name>
<keyword evidence="1" id="KW-0472">Membrane</keyword>
<dbReference type="eggNOG" id="COG0841">
    <property type="taxonomic scope" value="Bacteria"/>
</dbReference>
<gene>
    <name evidence="2" type="ORF">HMPREF2086_00718</name>
</gene>
<dbReference type="SUPFAM" id="SSF82693">
    <property type="entry name" value="Multidrug efflux transporter AcrB pore domain, PN1, PN2, PC1 and PC2 subdomains"/>
    <property type="match status" value="3"/>
</dbReference>
<feature type="transmembrane region" description="Helical" evidence="1">
    <location>
        <begin position="949"/>
        <end position="969"/>
    </location>
</feature>
<dbReference type="SUPFAM" id="SSF82714">
    <property type="entry name" value="Multidrug efflux transporter AcrB TolC docking domain, DN and DC subdomains"/>
    <property type="match status" value="2"/>
</dbReference>
<feature type="transmembrane region" description="Helical" evidence="1">
    <location>
        <begin position="879"/>
        <end position="899"/>
    </location>
</feature>
<dbReference type="Proteomes" id="UP000018731">
    <property type="component" value="Unassembled WGS sequence"/>
</dbReference>
<keyword evidence="1" id="KW-1133">Transmembrane helix</keyword>
<dbReference type="PANTHER" id="PTHR32063">
    <property type="match status" value="1"/>
</dbReference>
<dbReference type="SUPFAM" id="SSF82866">
    <property type="entry name" value="Multidrug efflux transporter AcrB transmembrane domain"/>
    <property type="match status" value="2"/>
</dbReference>
<feature type="transmembrane region" description="Helical" evidence="1">
    <location>
        <begin position="851"/>
        <end position="872"/>
    </location>
</feature>
<feature type="transmembrane region" description="Helical" evidence="1">
    <location>
        <begin position="6"/>
        <end position="27"/>
    </location>
</feature>
<dbReference type="OrthoDB" id="9806532at2"/>
<evidence type="ECO:0008006" key="4">
    <source>
        <dbReference type="Google" id="ProtNLM"/>
    </source>
</evidence>
<feature type="transmembrane region" description="Helical" evidence="1">
    <location>
        <begin position="981"/>
        <end position="1008"/>
    </location>
</feature>
<dbReference type="PRINTS" id="PR00702">
    <property type="entry name" value="ACRIFLAVINRP"/>
</dbReference>
<feature type="transmembrane region" description="Helical" evidence="1">
    <location>
        <begin position="422"/>
        <end position="441"/>
    </location>
</feature>
<feature type="transmembrane region" description="Helical" evidence="1">
    <location>
        <begin position="327"/>
        <end position="344"/>
    </location>
</feature>
<dbReference type="HOGENOM" id="CLU_002755_1_2_7"/>
<evidence type="ECO:0000313" key="2">
    <source>
        <dbReference type="EMBL" id="ETD23972.1"/>
    </source>
</evidence>
<dbReference type="Gene3D" id="3.30.70.1440">
    <property type="entry name" value="Multidrug efflux transporter AcrB pore domain"/>
    <property type="match status" value="1"/>
</dbReference>
<dbReference type="Gene3D" id="3.30.70.1430">
    <property type="entry name" value="Multidrug efflux transporter AcrB pore domain"/>
    <property type="match status" value="2"/>
</dbReference>